<evidence type="ECO:0000256" key="1">
    <source>
        <dbReference type="SAM" id="MobiDB-lite"/>
    </source>
</evidence>
<accession>A0A1D8NIQ6</accession>
<reference evidence="2 3" key="1">
    <citation type="journal article" date="2016" name="PLoS ONE">
        <title>Sequence Assembly of Yarrowia lipolytica Strain W29/CLIB89 Shows Transposable Element Diversity.</title>
        <authorList>
            <person name="Magnan C."/>
            <person name="Yu J."/>
            <person name="Chang I."/>
            <person name="Jahn E."/>
            <person name="Kanomata Y."/>
            <person name="Wu J."/>
            <person name="Zeller M."/>
            <person name="Oakes M."/>
            <person name="Baldi P."/>
            <person name="Sandmeyer S."/>
        </authorList>
    </citation>
    <scope>NUCLEOTIDE SEQUENCE [LARGE SCALE GENOMIC DNA]</scope>
    <source>
        <strain evidence="3">CLIB89(W29)</strain>
    </source>
</reference>
<dbReference type="VEuPathDB" id="FungiDB:YALI1_E20029g"/>
<organism evidence="2 3">
    <name type="scientific">Yarrowia lipolytica</name>
    <name type="common">Candida lipolytica</name>
    <dbReference type="NCBI Taxonomy" id="4952"/>
    <lineage>
        <taxon>Eukaryota</taxon>
        <taxon>Fungi</taxon>
        <taxon>Dikarya</taxon>
        <taxon>Ascomycota</taxon>
        <taxon>Saccharomycotina</taxon>
        <taxon>Dipodascomycetes</taxon>
        <taxon>Dipodascales</taxon>
        <taxon>Dipodascales incertae sedis</taxon>
        <taxon>Yarrowia</taxon>
    </lineage>
</organism>
<sequence length="171" mass="20090">MWLFNEHVERRTTNDERRTNEQQTSSTRVFPQNEECFPHNMRLSPDLRVLIKNIFQLFGINREIQEKRGETGKSLKSTPENVRQKTNCFQYTTTPVTSSTKYILLRHQCQPMVTPRFTRLLGAAEKSVLRSSKRPRAAQRPIGGDLLWPFRFCWLSSASKKQPHLLLFPTR</sequence>
<evidence type="ECO:0000313" key="3">
    <source>
        <dbReference type="Proteomes" id="UP000182444"/>
    </source>
</evidence>
<dbReference type="RefSeq" id="XP_068139128.1">
    <property type="nucleotide sequence ID" value="XM_068283027.1"/>
</dbReference>
<gene>
    <name evidence="2" type="ORF">YALI1_E20029g</name>
</gene>
<protein>
    <submittedName>
        <fullName evidence="2">Uncharacterized protein</fullName>
    </submittedName>
</protein>
<dbReference type="EMBL" id="CP017557">
    <property type="protein sequence ID" value="AOW05519.1"/>
    <property type="molecule type" value="Genomic_DNA"/>
</dbReference>
<dbReference type="Proteomes" id="UP000182444">
    <property type="component" value="Chromosome 1E"/>
</dbReference>
<proteinExistence type="predicted"/>
<dbReference type="GeneID" id="94583633"/>
<feature type="compositionally biased region" description="Basic and acidic residues" evidence="1">
    <location>
        <begin position="1"/>
        <end position="20"/>
    </location>
</feature>
<dbReference type="AlphaFoldDB" id="A0A1D8NIQ6"/>
<evidence type="ECO:0000313" key="2">
    <source>
        <dbReference type="EMBL" id="AOW05519.1"/>
    </source>
</evidence>
<name>A0A1D8NIQ6_YARLL</name>
<feature type="region of interest" description="Disordered" evidence="1">
    <location>
        <begin position="1"/>
        <end position="28"/>
    </location>
</feature>